<evidence type="ECO:0000256" key="1">
    <source>
        <dbReference type="ARBA" id="ARBA00009981"/>
    </source>
</evidence>
<evidence type="ECO:0000313" key="3">
    <source>
        <dbReference type="EMBL" id="WEG35754.1"/>
    </source>
</evidence>
<dbReference type="SUPFAM" id="SSF143120">
    <property type="entry name" value="YefM-like"/>
    <property type="match status" value="1"/>
</dbReference>
<organism evidence="3 4">
    <name type="scientific">Amygdalobacter indicium</name>
    <dbReference type="NCBI Taxonomy" id="3029272"/>
    <lineage>
        <taxon>Bacteria</taxon>
        <taxon>Bacillati</taxon>
        <taxon>Bacillota</taxon>
        <taxon>Clostridia</taxon>
        <taxon>Eubacteriales</taxon>
        <taxon>Oscillospiraceae</taxon>
        <taxon>Amygdalobacter</taxon>
    </lineage>
</organism>
<comment type="function">
    <text evidence="2">Antitoxin component of a type II toxin-antitoxin (TA) system.</text>
</comment>
<dbReference type="Proteomes" id="UP001220478">
    <property type="component" value="Chromosome"/>
</dbReference>
<dbReference type="RefSeq" id="WP_315568388.1">
    <property type="nucleotide sequence ID" value="NZ_CP118866.1"/>
</dbReference>
<name>A0ABY8C899_9FIRM</name>
<proteinExistence type="inferred from homology"/>
<reference evidence="3 4" key="1">
    <citation type="submission" date="2023-02" db="EMBL/GenBank/DDBJ databases">
        <title>Novel Oscillospiraceae bacterial genomes.</title>
        <authorList>
            <person name="Srinivasan S."/>
            <person name="Austin M.N."/>
            <person name="Fiedler T.L."/>
            <person name="Strenk S.M."/>
            <person name="Agnew K.J."/>
            <person name="Nagana Gowda G.A."/>
            <person name="Raftery D."/>
            <person name="Beamer M.A."/>
            <person name="Achilles S.L."/>
            <person name="Wiesenfeld H.C."/>
            <person name="Fredricks D.N."/>
            <person name="Hillier S.L."/>
        </authorList>
    </citation>
    <scope>NUCLEOTIDE SEQUENCE [LARGE SCALE GENOMIC DNA]</scope>
    <source>
        <strain evidence="3 4">CHIC02 1186E3-8</strain>
    </source>
</reference>
<accession>A0ABY8C899</accession>
<dbReference type="Pfam" id="PF02604">
    <property type="entry name" value="PhdYeFM_antitox"/>
    <property type="match status" value="1"/>
</dbReference>
<evidence type="ECO:0000256" key="2">
    <source>
        <dbReference type="RuleBase" id="RU362080"/>
    </source>
</evidence>
<dbReference type="InterPro" id="IPR036165">
    <property type="entry name" value="YefM-like_sf"/>
</dbReference>
<dbReference type="EMBL" id="CP118868">
    <property type="protein sequence ID" value="WEG35754.1"/>
    <property type="molecule type" value="Genomic_DNA"/>
</dbReference>
<protein>
    <recommendedName>
        <fullName evidence="2">Antitoxin</fullName>
    </recommendedName>
</protein>
<sequence length="82" mass="9068">MMNTTATSFRKNLFSLLDQAIKFNEPINISTKNGNAVILSADDYNELVETLKVSSNSVMREKIIDGLNTGVSDCVPETEAIW</sequence>
<dbReference type="NCBIfam" id="TIGR01552">
    <property type="entry name" value="phd_fam"/>
    <property type="match status" value="1"/>
</dbReference>
<gene>
    <name evidence="3" type="ORF">PYS61_00915</name>
</gene>
<dbReference type="Gene3D" id="3.40.1620.10">
    <property type="entry name" value="YefM-like domain"/>
    <property type="match status" value="1"/>
</dbReference>
<comment type="similarity">
    <text evidence="1 2">Belongs to the phD/YefM antitoxin family.</text>
</comment>
<keyword evidence="4" id="KW-1185">Reference proteome</keyword>
<dbReference type="InterPro" id="IPR006442">
    <property type="entry name" value="Antitoxin_Phd/YefM"/>
</dbReference>
<evidence type="ECO:0000313" key="4">
    <source>
        <dbReference type="Proteomes" id="UP001220478"/>
    </source>
</evidence>